<keyword evidence="1" id="KW-0472">Membrane</keyword>
<dbReference type="AlphaFoldDB" id="A0A4R8FQ69"/>
<organism evidence="3 4">
    <name type="scientific">Rhodovulum visakhapatnamense</name>
    <dbReference type="NCBI Taxonomy" id="364297"/>
    <lineage>
        <taxon>Bacteria</taxon>
        <taxon>Pseudomonadati</taxon>
        <taxon>Pseudomonadota</taxon>
        <taxon>Alphaproteobacteria</taxon>
        <taxon>Rhodobacterales</taxon>
        <taxon>Paracoccaceae</taxon>
        <taxon>Rhodovulum</taxon>
    </lineage>
</organism>
<evidence type="ECO:0000313" key="4">
    <source>
        <dbReference type="Proteomes" id="UP000295484"/>
    </source>
</evidence>
<dbReference type="Proteomes" id="UP000295484">
    <property type="component" value="Unassembled WGS sequence"/>
</dbReference>
<name>A0A4R8FQ69_9RHOB</name>
<evidence type="ECO:0000313" key="5">
    <source>
        <dbReference type="Proteomes" id="UP000635853"/>
    </source>
</evidence>
<dbReference type="RefSeq" id="WP_133260463.1">
    <property type="nucleotide sequence ID" value="NZ_JAESIL010000088.1"/>
</dbReference>
<gene>
    <name evidence="3" type="ORF">EV657_111132</name>
    <name evidence="2" type="ORF">JMJ92_16900</name>
</gene>
<evidence type="ECO:0000313" key="2">
    <source>
        <dbReference type="EMBL" id="MBL3579815.1"/>
    </source>
</evidence>
<protein>
    <submittedName>
        <fullName evidence="3">Uncharacterized protein</fullName>
    </submittedName>
</protein>
<dbReference type="EMBL" id="JAESIL010000088">
    <property type="protein sequence ID" value="MBL3579815.1"/>
    <property type="molecule type" value="Genomic_DNA"/>
</dbReference>
<feature type="transmembrane region" description="Helical" evidence="1">
    <location>
        <begin position="16"/>
        <end position="35"/>
    </location>
</feature>
<keyword evidence="1" id="KW-1133">Transmembrane helix</keyword>
<keyword evidence="1" id="KW-0812">Transmembrane</keyword>
<proteinExistence type="predicted"/>
<sequence length="110" mass="12749">MFTYLKKVRPEDWPALALRAGALLLITVHLIVFLFIYQHPLFILSALVMGLLLAREMYEDLSQRFFRLKAEEYEKELHGAQEDAPQTERHPLLIEGAASLKDISTRSTRH</sequence>
<accession>A0A4R8FQ69</accession>
<dbReference type="EMBL" id="SOEB01000011">
    <property type="protein sequence ID" value="TDX28613.1"/>
    <property type="molecule type" value="Genomic_DNA"/>
</dbReference>
<keyword evidence="5" id="KW-1185">Reference proteome</keyword>
<reference evidence="2" key="3">
    <citation type="submission" date="2021-01" db="EMBL/GenBank/DDBJ databases">
        <authorList>
            <person name="Guzman M.S."/>
        </authorList>
    </citation>
    <scope>NUCLEOTIDE SEQUENCE</scope>
    <source>
        <strain evidence="2">AB19</strain>
    </source>
</reference>
<comment type="caution">
    <text evidence="3">The sequence shown here is derived from an EMBL/GenBank/DDBJ whole genome shotgun (WGS) entry which is preliminary data.</text>
</comment>
<reference evidence="3 4" key="1">
    <citation type="submission" date="2019-03" db="EMBL/GenBank/DDBJ databases">
        <title>Genomic Encyclopedia of Type Strains, Phase IV (KMG-IV): sequencing the most valuable type-strain genomes for metagenomic binning, comparative biology and taxonomic classification.</title>
        <authorList>
            <person name="Goeker M."/>
        </authorList>
    </citation>
    <scope>NUCLEOTIDE SEQUENCE [LARGE SCALE GENOMIC DNA]</scope>
    <source>
        <strain evidence="3 4">JA181</strain>
    </source>
</reference>
<evidence type="ECO:0000256" key="1">
    <source>
        <dbReference type="SAM" id="Phobius"/>
    </source>
</evidence>
<reference evidence="5" key="2">
    <citation type="submission" date="2021-01" db="EMBL/GenBank/DDBJ databases">
        <title>Draft genomes of Rhodovulum sulfidophilum.</title>
        <authorList>
            <person name="Guzman M.S."/>
        </authorList>
    </citation>
    <scope>NUCLEOTIDE SEQUENCE [LARGE SCALE GENOMIC DNA]</scope>
    <source>
        <strain evidence="5">AB19</strain>
    </source>
</reference>
<dbReference type="Proteomes" id="UP000635853">
    <property type="component" value="Unassembled WGS sequence"/>
</dbReference>
<evidence type="ECO:0000313" key="3">
    <source>
        <dbReference type="EMBL" id="TDX28613.1"/>
    </source>
</evidence>